<reference evidence="9" key="2">
    <citation type="submission" date="2021-01" db="EMBL/GenBank/DDBJ databases">
        <authorList>
            <person name="Schikora-Tamarit M.A."/>
        </authorList>
    </citation>
    <scope>NUCLEOTIDE SEQUENCE</scope>
    <source>
        <strain evidence="9">CBS2887</strain>
    </source>
</reference>
<dbReference type="GO" id="GO:0008270">
    <property type="term" value="F:zinc ion binding"/>
    <property type="evidence" value="ECO:0007669"/>
    <property type="project" value="UniProtKB-KW"/>
</dbReference>
<dbReference type="PROSITE" id="PS50171">
    <property type="entry name" value="ZF_MATRIN"/>
    <property type="match status" value="1"/>
</dbReference>
<keyword evidence="6" id="KW-0539">Nucleus</keyword>
<dbReference type="PROSITE" id="PS00028">
    <property type="entry name" value="ZINC_FINGER_C2H2_1"/>
    <property type="match status" value="1"/>
</dbReference>
<dbReference type="InterPro" id="IPR022755">
    <property type="entry name" value="Znf_C2H2_jaz"/>
</dbReference>
<accession>A0A9P8QDQ9</accession>
<keyword evidence="3" id="KW-0479">Metal-binding</keyword>
<dbReference type="InterPro" id="IPR013087">
    <property type="entry name" value="Znf_C2H2_type"/>
</dbReference>
<comment type="caution">
    <text evidence="9">The sequence shown here is derived from an EMBL/GenBank/DDBJ whole genome shotgun (WGS) entry which is preliminary data.</text>
</comment>
<evidence type="ECO:0000256" key="2">
    <source>
        <dbReference type="ARBA" id="ARBA00008776"/>
    </source>
</evidence>
<protein>
    <recommendedName>
        <fullName evidence="8">Matrin-type domain-containing protein</fullName>
    </recommendedName>
</protein>
<feature type="compositionally biased region" description="Basic and acidic residues" evidence="7">
    <location>
        <begin position="461"/>
        <end position="471"/>
    </location>
</feature>
<dbReference type="InterPro" id="IPR003604">
    <property type="entry name" value="Matrin/U1-like-C_Znf_C2H2"/>
</dbReference>
<evidence type="ECO:0000256" key="1">
    <source>
        <dbReference type="ARBA" id="ARBA00004123"/>
    </source>
</evidence>
<dbReference type="SUPFAM" id="SSF57667">
    <property type="entry name" value="beta-beta-alpha zinc fingers"/>
    <property type="match status" value="1"/>
</dbReference>
<evidence type="ECO:0000256" key="5">
    <source>
        <dbReference type="ARBA" id="ARBA00022833"/>
    </source>
</evidence>
<dbReference type="Pfam" id="PF12171">
    <property type="entry name" value="zf-C2H2_jaz"/>
    <property type="match status" value="1"/>
</dbReference>
<dbReference type="Pfam" id="PF11931">
    <property type="entry name" value="SF3a60_Prp9_C"/>
    <property type="match status" value="1"/>
</dbReference>
<reference evidence="9" key="1">
    <citation type="journal article" date="2021" name="Open Biol.">
        <title>Shared evolutionary footprints suggest mitochondrial oxidative damage underlies multiple complex I losses in fungi.</title>
        <authorList>
            <person name="Schikora-Tamarit M.A."/>
            <person name="Marcet-Houben M."/>
            <person name="Nosek J."/>
            <person name="Gabaldon T."/>
        </authorList>
    </citation>
    <scope>NUCLEOTIDE SEQUENCE</scope>
    <source>
        <strain evidence="9">CBS2887</strain>
    </source>
</reference>
<feature type="compositionally biased region" description="Acidic residues" evidence="7">
    <location>
        <begin position="358"/>
        <end position="367"/>
    </location>
</feature>
<evidence type="ECO:0000313" key="10">
    <source>
        <dbReference type="Proteomes" id="UP000774326"/>
    </source>
</evidence>
<dbReference type="InterPro" id="IPR036236">
    <property type="entry name" value="Znf_C2H2_sf"/>
</dbReference>
<dbReference type="SMART" id="SM00355">
    <property type="entry name" value="ZnF_C2H2"/>
    <property type="match status" value="2"/>
</dbReference>
<keyword evidence="10" id="KW-1185">Reference proteome</keyword>
<organism evidence="9 10">
    <name type="scientific">Wickerhamomyces pijperi</name>
    <name type="common">Yeast</name>
    <name type="synonym">Pichia pijperi</name>
    <dbReference type="NCBI Taxonomy" id="599730"/>
    <lineage>
        <taxon>Eukaryota</taxon>
        <taxon>Fungi</taxon>
        <taxon>Dikarya</taxon>
        <taxon>Ascomycota</taxon>
        <taxon>Saccharomycotina</taxon>
        <taxon>Saccharomycetes</taxon>
        <taxon>Phaffomycetales</taxon>
        <taxon>Wickerhamomycetaceae</taxon>
        <taxon>Wickerhamomyces</taxon>
    </lineage>
</organism>
<dbReference type="GO" id="GO:0005681">
    <property type="term" value="C:spliceosomal complex"/>
    <property type="evidence" value="ECO:0007669"/>
    <property type="project" value="InterPro"/>
</dbReference>
<comment type="subcellular location">
    <subcellularLocation>
        <location evidence="1">Nucleus</location>
    </subcellularLocation>
</comment>
<dbReference type="InterPro" id="IPR024598">
    <property type="entry name" value="SF3a60/Prp9_C"/>
</dbReference>
<name>A0A9P8QDQ9_WICPI</name>
<dbReference type="SMART" id="SM00451">
    <property type="entry name" value="ZnF_U1"/>
    <property type="match status" value="2"/>
</dbReference>
<comment type="similarity">
    <text evidence="2">Belongs to the SF3A3 family.</text>
</comment>
<dbReference type="GO" id="GO:0003723">
    <property type="term" value="F:RNA binding"/>
    <property type="evidence" value="ECO:0007669"/>
    <property type="project" value="InterPro"/>
</dbReference>
<feature type="region of interest" description="Disordered" evidence="7">
    <location>
        <begin position="355"/>
        <end position="379"/>
    </location>
</feature>
<dbReference type="PANTHER" id="PTHR12786:SF2">
    <property type="entry name" value="SPLICING FACTOR 3A SUBUNIT 3"/>
    <property type="match status" value="1"/>
</dbReference>
<dbReference type="Proteomes" id="UP000774326">
    <property type="component" value="Unassembled WGS sequence"/>
</dbReference>
<sequence>MSTLEQQRTLLEELQTIESQISLRLQRNPELYSKYNTEDVKSVAHRIFKNKKSRGYKHNLIQSTEMKRMIDRYFQLSTELKQLQTNQPSEEEIKFDLNEFDRFFSELDSASDTKPFRSYYSMKSNFSNILSEFASDLNIADLFSGEESLGQYLDLLEHYEEWLNLDSEKGSYIKYLDIVSQFDKYQLIKGRDERNIEYLNYLKGLLAYLVGFVRRALPLFDIDGWLKDHADPVDAHAKEEQVDSLHCKYCRKTFAKDTVYQGHLSGKKHLKSVENYNKHNKSNEKNYKHYEHQIHQILTQILSSHLSTTRLNTERKRHLTEREKQAELAQLEKDEPFSDIDSDSEQKSLFDDLTNAANDEDSDDEEYYNNNPQNLPLGPDGQPIPYWLYRLQGLGLQHTCEICGNFTYKGRKTFETHFFNARHQHGLKCLGIEWSKVFKDITKIDEAVKLWDRLSSGKRGEELSKENSKQVEDEEGNVMSEKVYNDLKNQGLI</sequence>
<evidence type="ECO:0000313" key="9">
    <source>
        <dbReference type="EMBL" id="KAH3687655.1"/>
    </source>
</evidence>
<dbReference type="OrthoDB" id="2160351at2759"/>
<evidence type="ECO:0000256" key="3">
    <source>
        <dbReference type="ARBA" id="ARBA00022723"/>
    </source>
</evidence>
<proteinExistence type="inferred from homology"/>
<dbReference type="PANTHER" id="PTHR12786">
    <property type="entry name" value="SPLICING FACTOR SF3A-RELATED"/>
    <property type="match status" value="1"/>
</dbReference>
<evidence type="ECO:0000256" key="4">
    <source>
        <dbReference type="ARBA" id="ARBA00022771"/>
    </source>
</evidence>
<dbReference type="InterPro" id="IPR051421">
    <property type="entry name" value="RNA_Proc_DNA_Dmg_Regulator"/>
</dbReference>
<dbReference type="InterPro" id="IPR031774">
    <property type="entry name" value="SF3A3_dom"/>
</dbReference>
<evidence type="ECO:0000259" key="8">
    <source>
        <dbReference type="PROSITE" id="PS50171"/>
    </source>
</evidence>
<dbReference type="AlphaFoldDB" id="A0A9P8QDQ9"/>
<feature type="domain" description="Matrin-type" evidence="8">
    <location>
        <begin position="398"/>
        <end position="429"/>
    </location>
</feature>
<evidence type="ECO:0000256" key="7">
    <source>
        <dbReference type="SAM" id="MobiDB-lite"/>
    </source>
</evidence>
<gene>
    <name evidence="9" type="ORF">WICPIJ_001372</name>
</gene>
<evidence type="ECO:0000256" key="6">
    <source>
        <dbReference type="ARBA" id="ARBA00023242"/>
    </source>
</evidence>
<feature type="region of interest" description="Disordered" evidence="7">
    <location>
        <begin position="461"/>
        <end position="493"/>
    </location>
</feature>
<dbReference type="Gene3D" id="3.30.160.60">
    <property type="entry name" value="Classic Zinc Finger"/>
    <property type="match status" value="1"/>
</dbReference>
<dbReference type="GO" id="GO:0000398">
    <property type="term" value="P:mRNA splicing, via spliceosome"/>
    <property type="evidence" value="ECO:0007669"/>
    <property type="project" value="InterPro"/>
</dbReference>
<dbReference type="InterPro" id="IPR000690">
    <property type="entry name" value="Matrin/U1-C_Znf_C2H2"/>
</dbReference>
<dbReference type="InterPro" id="IPR031590">
    <property type="entry name" value="PRP9_N"/>
</dbReference>
<keyword evidence="4" id="KW-0863">Zinc-finger</keyword>
<dbReference type="Pfam" id="PF16958">
    <property type="entry name" value="PRP9_N"/>
    <property type="match status" value="1"/>
</dbReference>
<keyword evidence="5" id="KW-0862">Zinc</keyword>
<dbReference type="EMBL" id="JAEUBG010000687">
    <property type="protein sequence ID" value="KAH3687655.1"/>
    <property type="molecule type" value="Genomic_DNA"/>
</dbReference>
<dbReference type="Pfam" id="PF16837">
    <property type="entry name" value="SF3A3"/>
    <property type="match status" value="1"/>
</dbReference>